<dbReference type="SUPFAM" id="SSF110217">
    <property type="entry name" value="DNA-binding protein LAG-1 (CSL)"/>
    <property type="match status" value="1"/>
</dbReference>
<dbReference type="Gene3D" id="2.80.10.50">
    <property type="match status" value="1"/>
</dbReference>
<proteinExistence type="predicted"/>
<dbReference type="InterPro" id="IPR040159">
    <property type="entry name" value="CLS_fam"/>
</dbReference>
<organism evidence="2 3">
    <name type="scientific">Oikopleura dioica</name>
    <name type="common">Tunicate</name>
    <dbReference type="NCBI Taxonomy" id="34765"/>
    <lineage>
        <taxon>Eukaryota</taxon>
        <taxon>Metazoa</taxon>
        <taxon>Chordata</taxon>
        <taxon>Tunicata</taxon>
        <taxon>Appendicularia</taxon>
        <taxon>Copelata</taxon>
        <taxon>Oikopleuridae</taxon>
        <taxon>Oikopleura</taxon>
    </lineage>
</organism>
<keyword evidence="3" id="KW-1185">Reference proteome</keyword>
<evidence type="ECO:0000313" key="3">
    <source>
        <dbReference type="Proteomes" id="UP001158576"/>
    </source>
</evidence>
<sequence>MYSLDSDFETARSGFINYGQVVQLVSESSGLSLPPTIIHKCELTSAKIDCQEPVSQLHRVALEFIRPSISIGASSRYFLENDHGKVAIYEAKVGENETVSLPDGCHWTILRNRFQK</sequence>
<dbReference type="PANTHER" id="PTHR10665">
    <property type="entry name" value="RECOMBINING BINDING PROTEIN SUPPRESSOR OF HAIRLESS"/>
    <property type="match status" value="1"/>
</dbReference>
<accession>A0ABN7SZK0</accession>
<evidence type="ECO:0000259" key="1">
    <source>
        <dbReference type="SMART" id="SM01268"/>
    </source>
</evidence>
<dbReference type="Proteomes" id="UP001158576">
    <property type="component" value="Chromosome 2"/>
</dbReference>
<dbReference type="EMBL" id="OU015567">
    <property type="protein sequence ID" value="CAG5110983.1"/>
    <property type="molecule type" value="Genomic_DNA"/>
</dbReference>
<feature type="domain" description="Beta-trefoil DNA-binding" evidence="1">
    <location>
        <begin position="3"/>
        <end position="107"/>
    </location>
</feature>
<evidence type="ECO:0000313" key="2">
    <source>
        <dbReference type="EMBL" id="CAG5110983.1"/>
    </source>
</evidence>
<reference evidence="2 3" key="1">
    <citation type="submission" date="2021-04" db="EMBL/GenBank/DDBJ databases">
        <authorList>
            <person name="Bliznina A."/>
        </authorList>
    </citation>
    <scope>NUCLEOTIDE SEQUENCE [LARGE SCALE GENOMIC DNA]</scope>
</reference>
<dbReference type="Pfam" id="PF09270">
    <property type="entry name" value="BTD"/>
    <property type="match status" value="1"/>
</dbReference>
<protein>
    <submittedName>
        <fullName evidence="2">Oidioi.mRNA.OKI2018_I69.chr2.g5327.t1.cds</fullName>
    </submittedName>
</protein>
<dbReference type="SMART" id="SM01268">
    <property type="entry name" value="BTD"/>
    <property type="match status" value="1"/>
</dbReference>
<name>A0ABN7SZK0_OIKDI</name>
<dbReference type="InterPro" id="IPR036358">
    <property type="entry name" value="BTD_sf"/>
</dbReference>
<dbReference type="InterPro" id="IPR015350">
    <property type="entry name" value="Beta-trefoil_DNA-bd_dom"/>
</dbReference>
<gene>
    <name evidence="2" type="ORF">OKIOD_LOCUS14092</name>
</gene>